<keyword evidence="2" id="KW-1185">Reference proteome</keyword>
<accession>A0ACB8TAE1</accession>
<sequence length="420" mass="45873">MARAGPSRKASQFQAQSQSQNDTQTQPRTQRGARSQKAAVVVDEEVDNDGVDEYGDGEDEGTHGEQDIAKKANDLVRLALFQEQRRMPLRRDEISKKVMGSQRGSFKVVFEMAQGILREVFGMELVELQTRAAAHESATGAEKEKAKSKKSSQQNGDANGEGDESRQTVTGMKKKAVAQGSKTYILRSTLHPIIIEHASLSDPEILAKEAEDPAGGVDFEGDEAGVRNYGSMIAWNSSDQLASVGVLYVILAVILVNGKVLSDMDLRTILRRLRLHPTTQLELSALATHRTLTVDAYLSQLLRQGYLDRIRLGGANRGTQPGKRGRGVQSQADDGDTTWEWRWGPRAASEVGEAGIARFVAEFMAERMGGDQASDSEDDEADPAQRLKARKKRAEEAQKRLAALMKGIERGAGGELADVI</sequence>
<reference evidence="1" key="1">
    <citation type="submission" date="2021-03" db="EMBL/GenBank/DDBJ databases">
        <authorList>
            <consortium name="DOE Joint Genome Institute"/>
            <person name="Ahrendt S."/>
            <person name="Looney B.P."/>
            <person name="Miyauchi S."/>
            <person name="Morin E."/>
            <person name="Drula E."/>
            <person name="Courty P.E."/>
            <person name="Chicoki N."/>
            <person name="Fauchery L."/>
            <person name="Kohler A."/>
            <person name="Kuo A."/>
            <person name="Labutti K."/>
            <person name="Pangilinan J."/>
            <person name="Lipzen A."/>
            <person name="Riley R."/>
            <person name="Andreopoulos W."/>
            <person name="He G."/>
            <person name="Johnson J."/>
            <person name="Barry K.W."/>
            <person name="Grigoriev I.V."/>
            <person name="Nagy L."/>
            <person name="Hibbett D."/>
            <person name="Henrissat B."/>
            <person name="Matheny P.B."/>
            <person name="Labbe J."/>
            <person name="Martin F."/>
        </authorList>
    </citation>
    <scope>NUCLEOTIDE SEQUENCE</scope>
    <source>
        <strain evidence="1">HHB10654</strain>
    </source>
</reference>
<comment type="caution">
    <text evidence="1">The sequence shown here is derived from an EMBL/GenBank/DDBJ whole genome shotgun (WGS) entry which is preliminary data.</text>
</comment>
<evidence type="ECO:0000313" key="1">
    <source>
        <dbReference type="EMBL" id="KAI0064965.1"/>
    </source>
</evidence>
<proteinExistence type="predicted"/>
<dbReference type="Proteomes" id="UP000814140">
    <property type="component" value="Unassembled WGS sequence"/>
</dbReference>
<name>A0ACB8TAE1_9AGAM</name>
<evidence type="ECO:0000313" key="2">
    <source>
        <dbReference type="Proteomes" id="UP000814140"/>
    </source>
</evidence>
<gene>
    <name evidence="1" type="ORF">BV25DRAFT_1914113</name>
</gene>
<protein>
    <submittedName>
        <fullName evidence="1">MAGE-domain-containing protein</fullName>
    </submittedName>
</protein>
<organism evidence="1 2">
    <name type="scientific">Artomyces pyxidatus</name>
    <dbReference type="NCBI Taxonomy" id="48021"/>
    <lineage>
        <taxon>Eukaryota</taxon>
        <taxon>Fungi</taxon>
        <taxon>Dikarya</taxon>
        <taxon>Basidiomycota</taxon>
        <taxon>Agaricomycotina</taxon>
        <taxon>Agaricomycetes</taxon>
        <taxon>Russulales</taxon>
        <taxon>Auriscalpiaceae</taxon>
        <taxon>Artomyces</taxon>
    </lineage>
</organism>
<reference evidence="1" key="2">
    <citation type="journal article" date="2022" name="New Phytol.">
        <title>Evolutionary transition to the ectomycorrhizal habit in the genomes of a hyperdiverse lineage of mushroom-forming fungi.</title>
        <authorList>
            <person name="Looney B."/>
            <person name="Miyauchi S."/>
            <person name="Morin E."/>
            <person name="Drula E."/>
            <person name="Courty P.E."/>
            <person name="Kohler A."/>
            <person name="Kuo A."/>
            <person name="LaButti K."/>
            <person name="Pangilinan J."/>
            <person name="Lipzen A."/>
            <person name="Riley R."/>
            <person name="Andreopoulos W."/>
            <person name="He G."/>
            <person name="Johnson J."/>
            <person name="Nolan M."/>
            <person name="Tritt A."/>
            <person name="Barry K.W."/>
            <person name="Grigoriev I.V."/>
            <person name="Nagy L.G."/>
            <person name="Hibbett D."/>
            <person name="Henrissat B."/>
            <person name="Matheny P.B."/>
            <person name="Labbe J."/>
            <person name="Martin F.M."/>
        </authorList>
    </citation>
    <scope>NUCLEOTIDE SEQUENCE</scope>
    <source>
        <strain evidence="1">HHB10654</strain>
    </source>
</reference>
<dbReference type="EMBL" id="MU277197">
    <property type="protein sequence ID" value="KAI0064965.1"/>
    <property type="molecule type" value="Genomic_DNA"/>
</dbReference>